<reference evidence="2 3" key="1">
    <citation type="journal article" date="2012" name="Genome Biol.">
        <title>Sequencing three crocodilian genomes to illuminate the evolution of archosaurs and amniotes.</title>
        <authorList>
            <person name="St John J.A."/>
            <person name="Braun E.L."/>
            <person name="Isberg S.R."/>
            <person name="Miles L.G."/>
            <person name="Chong A.Y."/>
            <person name="Gongora J."/>
            <person name="Dalzell P."/>
            <person name="Moran C."/>
            <person name="Bed'hom B."/>
            <person name="Abzhanov A."/>
            <person name="Burgess S.C."/>
            <person name="Cooksey A.M."/>
            <person name="Castoe T.A."/>
            <person name="Crawford N.G."/>
            <person name="Densmore L.D."/>
            <person name="Drew J.C."/>
            <person name="Edwards S.V."/>
            <person name="Faircloth B.C."/>
            <person name="Fujita M.K."/>
            <person name="Greenwold M.J."/>
            <person name="Hoffmann F.G."/>
            <person name="Howard J.M."/>
            <person name="Iguchi T."/>
            <person name="Janes D.E."/>
            <person name="Khan S.Y."/>
            <person name="Kohno S."/>
            <person name="de Koning A.J."/>
            <person name="Lance S.L."/>
            <person name="McCarthy F.M."/>
            <person name="McCormack J.E."/>
            <person name="Merchant M.E."/>
            <person name="Peterson D.G."/>
            <person name="Pollock D.D."/>
            <person name="Pourmand N."/>
            <person name="Raney B.J."/>
            <person name="Roessler K.A."/>
            <person name="Sanford J.R."/>
            <person name="Sawyer R.H."/>
            <person name="Schmidt C.J."/>
            <person name="Triplett E.W."/>
            <person name="Tuberville T.D."/>
            <person name="Venegas-Anaya M."/>
            <person name="Howard J.T."/>
            <person name="Jarvis E.D."/>
            <person name="Guillette L.J.Jr."/>
            <person name="Glenn T.C."/>
            <person name="Green R.E."/>
            <person name="Ray D.A."/>
        </authorList>
    </citation>
    <scope>NUCLEOTIDE SEQUENCE [LARGE SCALE GENOMIC DNA]</scope>
    <source>
        <strain evidence="2">KSC_2009_1</strain>
    </source>
</reference>
<protein>
    <submittedName>
        <fullName evidence="2">Uncharacterized protein</fullName>
    </submittedName>
</protein>
<keyword evidence="3" id="KW-1185">Reference proteome</keyword>
<accession>A0A151NNG9</accession>
<dbReference type="AlphaFoldDB" id="A0A151NNG9"/>
<evidence type="ECO:0000313" key="3">
    <source>
        <dbReference type="Proteomes" id="UP000050525"/>
    </source>
</evidence>
<dbReference type="EMBL" id="AKHW03002540">
    <property type="protein sequence ID" value="KYO38005.1"/>
    <property type="molecule type" value="Genomic_DNA"/>
</dbReference>
<evidence type="ECO:0000313" key="2">
    <source>
        <dbReference type="EMBL" id="KYO38005.1"/>
    </source>
</evidence>
<sequence>MPGANIKGLVEEQQGVPEAKSPTGLTTVELNSQLLLSSESESAFQLRRSNCGFCSCKQPETPETSS</sequence>
<organism evidence="2 3">
    <name type="scientific">Alligator mississippiensis</name>
    <name type="common">American alligator</name>
    <dbReference type="NCBI Taxonomy" id="8496"/>
    <lineage>
        <taxon>Eukaryota</taxon>
        <taxon>Metazoa</taxon>
        <taxon>Chordata</taxon>
        <taxon>Craniata</taxon>
        <taxon>Vertebrata</taxon>
        <taxon>Euteleostomi</taxon>
        <taxon>Archelosauria</taxon>
        <taxon>Archosauria</taxon>
        <taxon>Crocodylia</taxon>
        <taxon>Alligatoridae</taxon>
        <taxon>Alligatorinae</taxon>
        <taxon>Alligator</taxon>
    </lineage>
</organism>
<gene>
    <name evidence="2" type="ORF">Y1Q_0019483</name>
</gene>
<comment type="caution">
    <text evidence="2">The sequence shown here is derived from an EMBL/GenBank/DDBJ whole genome shotgun (WGS) entry which is preliminary data.</text>
</comment>
<dbReference type="Proteomes" id="UP000050525">
    <property type="component" value="Unassembled WGS sequence"/>
</dbReference>
<feature type="region of interest" description="Disordered" evidence="1">
    <location>
        <begin position="1"/>
        <end position="24"/>
    </location>
</feature>
<evidence type="ECO:0000256" key="1">
    <source>
        <dbReference type="SAM" id="MobiDB-lite"/>
    </source>
</evidence>
<name>A0A151NNG9_ALLMI</name>
<proteinExistence type="predicted"/>